<evidence type="ECO:0000256" key="1">
    <source>
        <dbReference type="ARBA" id="ARBA00004429"/>
    </source>
</evidence>
<sequence>MSAYWPSLFGGMVLGLSAGLLLLLNGRIAGISGIVGRLLGGHQALVNGAFVVGLLAGPTLYAAAHGALPAMTVSASWPVVILAGLIVGIGTRMGSGCTSGHGILGLARLSKRSIVATASFLLAGVATATLTGLLS</sequence>
<proteinExistence type="inferred from homology"/>
<evidence type="ECO:0000256" key="8">
    <source>
        <dbReference type="ARBA" id="ARBA00035655"/>
    </source>
</evidence>
<dbReference type="PANTHER" id="PTHR30574">
    <property type="entry name" value="INNER MEMBRANE PROTEIN YEDE"/>
    <property type="match status" value="1"/>
</dbReference>
<evidence type="ECO:0000256" key="6">
    <source>
        <dbReference type="ARBA" id="ARBA00022989"/>
    </source>
</evidence>
<feature type="transmembrane region" description="Helical" evidence="9">
    <location>
        <begin position="75"/>
        <end position="93"/>
    </location>
</feature>
<keyword evidence="7 9" id="KW-0472">Membrane</keyword>
<keyword evidence="5 9" id="KW-0812">Transmembrane</keyword>
<keyword evidence="4" id="KW-0997">Cell inner membrane</keyword>
<feature type="transmembrane region" description="Helical" evidence="9">
    <location>
        <begin position="44"/>
        <end position="63"/>
    </location>
</feature>
<evidence type="ECO:0000313" key="11">
    <source>
        <dbReference type="Proteomes" id="UP000037822"/>
    </source>
</evidence>
<dbReference type="RefSeq" id="WP_054208423.1">
    <property type="nucleotide sequence ID" value="NZ_LGSZ01000028.1"/>
</dbReference>
<organism evidence="10 11">
    <name type="scientific">Bosea vaviloviae</name>
    <dbReference type="NCBI Taxonomy" id="1526658"/>
    <lineage>
        <taxon>Bacteria</taxon>
        <taxon>Pseudomonadati</taxon>
        <taxon>Pseudomonadota</taxon>
        <taxon>Alphaproteobacteria</taxon>
        <taxon>Hyphomicrobiales</taxon>
        <taxon>Boseaceae</taxon>
        <taxon>Bosea</taxon>
    </lineage>
</organism>
<dbReference type="Proteomes" id="UP000037822">
    <property type="component" value="Unassembled WGS sequence"/>
</dbReference>
<evidence type="ECO:0000256" key="3">
    <source>
        <dbReference type="ARBA" id="ARBA00022475"/>
    </source>
</evidence>
<protein>
    <submittedName>
        <fullName evidence="10">Membrane protein</fullName>
    </submittedName>
</protein>
<accession>A0A0N1F683</accession>
<dbReference type="PATRIC" id="fig|1526658.3.peg.2181"/>
<keyword evidence="6 9" id="KW-1133">Transmembrane helix</keyword>
<keyword evidence="2" id="KW-0813">Transport</keyword>
<evidence type="ECO:0000256" key="2">
    <source>
        <dbReference type="ARBA" id="ARBA00022448"/>
    </source>
</evidence>
<evidence type="ECO:0000256" key="7">
    <source>
        <dbReference type="ARBA" id="ARBA00023136"/>
    </source>
</evidence>
<dbReference type="PANTHER" id="PTHR30574:SF1">
    <property type="entry name" value="SULPHUR TRANSPORT DOMAIN-CONTAINING PROTEIN"/>
    <property type="match status" value="1"/>
</dbReference>
<dbReference type="AlphaFoldDB" id="A0A0N1F683"/>
<evidence type="ECO:0000256" key="5">
    <source>
        <dbReference type="ARBA" id="ARBA00022692"/>
    </source>
</evidence>
<feature type="transmembrane region" description="Helical" evidence="9">
    <location>
        <begin position="114"/>
        <end position="134"/>
    </location>
</feature>
<keyword evidence="3" id="KW-1003">Cell membrane</keyword>
<dbReference type="OrthoDB" id="9814020at2"/>
<dbReference type="GO" id="GO:0005886">
    <property type="term" value="C:plasma membrane"/>
    <property type="evidence" value="ECO:0007669"/>
    <property type="project" value="UniProtKB-SubCell"/>
</dbReference>
<evidence type="ECO:0000256" key="4">
    <source>
        <dbReference type="ARBA" id="ARBA00022519"/>
    </source>
</evidence>
<dbReference type="Pfam" id="PF04143">
    <property type="entry name" value="Sulf_transp"/>
    <property type="match status" value="1"/>
</dbReference>
<evidence type="ECO:0000313" key="10">
    <source>
        <dbReference type="EMBL" id="KPH81589.1"/>
    </source>
</evidence>
<dbReference type="InterPro" id="IPR007272">
    <property type="entry name" value="Sulf_transp_TsuA/YedE"/>
</dbReference>
<keyword evidence="11" id="KW-1185">Reference proteome</keyword>
<dbReference type="EMBL" id="LGSZ01000028">
    <property type="protein sequence ID" value="KPH81589.1"/>
    <property type="molecule type" value="Genomic_DNA"/>
</dbReference>
<feature type="transmembrane region" description="Helical" evidence="9">
    <location>
        <begin position="6"/>
        <end position="24"/>
    </location>
</feature>
<comment type="caution">
    <text evidence="10">The sequence shown here is derived from an EMBL/GenBank/DDBJ whole genome shotgun (WGS) entry which is preliminary data.</text>
</comment>
<name>A0A0N1F683_9HYPH</name>
<comment type="similarity">
    <text evidence="8">Belongs to the TsuA/YedE (TC 9.B.102) family.</text>
</comment>
<gene>
    <name evidence="10" type="ORF">AE618_07535</name>
</gene>
<evidence type="ECO:0000256" key="9">
    <source>
        <dbReference type="SAM" id="Phobius"/>
    </source>
</evidence>
<reference evidence="10 11" key="1">
    <citation type="submission" date="2015-07" db="EMBL/GenBank/DDBJ databases">
        <title>Whole genome sequencing of Bosea vaviloviae isolated from cave pool.</title>
        <authorList>
            <person name="Tan N.E.H."/>
            <person name="Lee Y.P."/>
            <person name="Gan H.M."/>
            <person name="Barton H."/>
            <person name="Savka M.A."/>
        </authorList>
    </citation>
    <scope>NUCLEOTIDE SEQUENCE [LARGE SCALE GENOMIC DNA]</scope>
    <source>
        <strain evidence="10 11">SD260</strain>
    </source>
</reference>
<comment type="subcellular location">
    <subcellularLocation>
        <location evidence="1">Cell inner membrane</location>
        <topology evidence="1">Multi-pass membrane protein</topology>
    </subcellularLocation>
</comment>